<gene>
    <name evidence="2" type="ORF">GCK32_018246</name>
</gene>
<feature type="transmembrane region" description="Helical" evidence="1">
    <location>
        <begin position="187"/>
        <end position="205"/>
    </location>
</feature>
<sequence length="239" mass="26692">MKRLKKPFQNSFYTIVLVFSLCVVVGSLCKVVYEFIGLGGAQSKHFDCFSVIVDLIVSYFSALLMFFMGLNRFAAFSSPYLSDRLMRRKTVLGILFGLLVFSSLITIAVYETSGMRRVFSQNAIMDYATKCIFVQVTSYIFYALPLFSSIFYLFAYKSLRSKRDSAVSDATKSLLDKAERCNLKQGIWILITYLASLIIHIAMQFKSVDATSMVVLSSLATITSTAPQVALPLAVLCCS</sequence>
<dbReference type="AlphaFoldDB" id="A0AAN8ISS2"/>
<name>A0AAN8ISS2_TRICO</name>
<feature type="transmembrane region" description="Helical" evidence="1">
    <location>
        <begin position="12"/>
        <end position="33"/>
    </location>
</feature>
<comment type="caution">
    <text evidence="2">The sequence shown here is derived from an EMBL/GenBank/DDBJ whole genome shotgun (WGS) entry which is preliminary data.</text>
</comment>
<evidence type="ECO:0008006" key="4">
    <source>
        <dbReference type="Google" id="ProtNLM"/>
    </source>
</evidence>
<evidence type="ECO:0000313" key="2">
    <source>
        <dbReference type="EMBL" id="KAK5982038.1"/>
    </source>
</evidence>
<dbReference type="Gene3D" id="1.20.1070.10">
    <property type="entry name" value="Rhodopsin 7-helix transmembrane proteins"/>
    <property type="match status" value="1"/>
</dbReference>
<protein>
    <recommendedName>
        <fullName evidence="4">G-protein coupled receptors family 1 profile domain-containing protein</fullName>
    </recommendedName>
</protein>
<keyword evidence="1" id="KW-0472">Membrane</keyword>
<keyword evidence="3" id="KW-1185">Reference proteome</keyword>
<feature type="transmembrane region" description="Helical" evidence="1">
    <location>
        <begin position="91"/>
        <end position="112"/>
    </location>
</feature>
<keyword evidence="1" id="KW-1133">Transmembrane helix</keyword>
<feature type="transmembrane region" description="Helical" evidence="1">
    <location>
        <begin position="132"/>
        <end position="155"/>
    </location>
</feature>
<keyword evidence="1" id="KW-0812">Transmembrane</keyword>
<feature type="transmembrane region" description="Helical" evidence="1">
    <location>
        <begin position="49"/>
        <end position="70"/>
    </location>
</feature>
<proteinExistence type="predicted"/>
<organism evidence="2 3">
    <name type="scientific">Trichostrongylus colubriformis</name>
    <name type="common">Black scour worm</name>
    <dbReference type="NCBI Taxonomy" id="6319"/>
    <lineage>
        <taxon>Eukaryota</taxon>
        <taxon>Metazoa</taxon>
        <taxon>Ecdysozoa</taxon>
        <taxon>Nematoda</taxon>
        <taxon>Chromadorea</taxon>
        <taxon>Rhabditida</taxon>
        <taxon>Rhabditina</taxon>
        <taxon>Rhabditomorpha</taxon>
        <taxon>Strongyloidea</taxon>
        <taxon>Trichostrongylidae</taxon>
        <taxon>Trichostrongylus</taxon>
    </lineage>
</organism>
<reference evidence="2 3" key="1">
    <citation type="submission" date="2019-10" db="EMBL/GenBank/DDBJ databases">
        <title>Assembly and Annotation for the nematode Trichostrongylus colubriformis.</title>
        <authorList>
            <person name="Martin J."/>
        </authorList>
    </citation>
    <scope>NUCLEOTIDE SEQUENCE [LARGE SCALE GENOMIC DNA]</scope>
    <source>
        <strain evidence="2">G859</strain>
        <tissue evidence="2">Whole worm</tissue>
    </source>
</reference>
<accession>A0AAN8ISS2</accession>
<evidence type="ECO:0000256" key="1">
    <source>
        <dbReference type="SAM" id="Phobius"/>
    </source>
</evidence>
<dbReference type="SUPFAM" id="SSF81321">
    <property type="entry name" value="Family A G protein-coupled receptor-like"/>
    <property type="match status" value="1"/>
</dbReference>
<feature type="non-terminal residue" evidence="2">
    <location>
        <position position="239"/>
    </location>
</feature>
<dbReference type="EMBL" id="WIXE01005599">
    <property type="protein sequence ID" value="KAK5982038.1"/>
    <property type="molecule type" value="Genomic_DNA"/>
</dbReference>
<evidence type="ECO:0000313" key="3">
    <source>
        <dbReference type="Proteomes" id="UP001331761"/>
    </source>
</evidence>
<dbReference type="Proteomes" id="UP001331761">
    <property type="component" value="Unassembled WGS sequence"/>
</dbReference>